<name>A0A183A0H7_9TREM</name>
<reference evidence="8" key="1">
    <citation type="submission" date="2016-06" db="UniProtKB">
        <authorList>
            <consortium name="WormBaseParasite"/>
        </authorList>
    </citation>
    <scope>IDENTIFICATION</scope>
</reference>
<accession>A0A183A0H7</accession>
<dbReference type="InterPro" id="IPR005061">
    <property type="entry name" value="Ist1"/>
</dbReference>
<dbReference type="InterPro" id="IPR042277">
    <property type="entry name" value="IST1-like"/>
</dbReference>
<dbReference type="OrthoDB" id="29853at2759"/>
<proteinExistence type="inferred from homology"/>
<dbReference type="Proteomes" id="UP000272942">
    <property type="component" value="Unassembled WGS sequence"/>
</dbReference>
<reference evidence="6 7" key="2">
    <citation type="submission" date="2018-11" db="EMBL/GenBank/DDBJ databases">
        <authorList>
            <consortium name="Pathogen Informatics"/>
        </authorList>
    </citation>
    <scope>NUCLEOTIDE SEQUENCE [LARGE SCALE GENOMIC DNA]</scope>
    <source>
        <strain evidence="6 7">Egypt</strain>
    </source>
</reference>
<comment type="function">
    <text evidence="4">ESCRT-III-like protein involved in cytokinesis, nuclear envelope reassembly and endosomal tubulation. Is required for efficient abscission during cytokinesis. Involved in recruiting VPS4A and/or VPS4B to the midbody of dividing cells. During late anaphase, involved in nuclear envelope reassembly and mitotic spindle disassembly together with the ESCRT-III complex: IST1 acts by mediating the recruitment of SPAST to the nuclear membrane, leading to microtubule severing. Recruited to the reforming nuclear envelope (NE) during anaphase by LEMD2. Regulates early endosomal tubulation together with the ESCRT-III complex by mediating the recruitment of SPAST.</text>
</comment>
<evidence type="ECO:0000256" key="4">
    <source>
        <dbReference type="ARBA" id="ARBA00046124"/>
    </source>
</evidence>
<evidence type="ECO:0000313" key="7">
    <source>
        <dbReference type="Proteomes" id="UP000272942"/>
    </source>
</evidence>
<keyword evidence="7" id="KW-1185">Reference proteome</keyword>
<dbReference type="PANTHER" id="PTHR12161:SF5">
    <property type="entry name" value="IST1 HOMOLOG"/>
    <property type="match status" value="1"/>
</dbReference>
<sequence length="192" mass="22112">MPFGAPKCDSAKLKSNLKLCSNRLNLLQKKKTEIGLKNRREIAELIKQKKIERSRIKTEQIVREDYVVEAMEILQTYCDLIVTRFGIFEAKNEVDPALETAIATLIWSTPRLNAEVNELEPIKKLFCAKYSKSYVDSCLENKMHTVNPSVIQKLDVMAPSKQLVELYMSMALRIELTRLMLSHDRDVERALP</sequence>
<dbReference type="EMBL" id="UZAN01001532">
    <property type="protein sequence ID" value="VDP22963.1"/>
    <property type="molecule type" value="Genomic_DNA"/>
</dbReference>
<dbReference type="AlphaFoldDB" id="A0A183A0H7"/>
<evidence type="ECO:0000256" key="3">
    <source>
        <dbReference type="ARBA" id="ARBA00032374"/>
    </source>
</evidence>
<evidence type="ECO:0000256" key="2">
    <source>
        <dbReference type="ARBA" id="ARBA00014513"/>
    </source>
</evidence>
<dbReference type="WBParaSite" id="ECPE_0000046201-mRNA-1">
    <property type="protein sequence ID" value="ECPE_0000046201-mRNA-1"/>
    <property type="gene ID" value="ECPE_0000046201"/>
</dbReference>
<organism evidence="8">
    <name type="scientific">Echinostoma caproni</name>
    <dbReference type="NCBI Taxonomy" id="27848"/>
    <lineage>
        <taxon>Eukaryota</taxon>
        <taxon>Metazoa</taxon>
        <taxon>Spiralia</taxon>
        <taxon>Lophotrochozoa</taxon>
        <taxon>Platyhelminthes</taxon>
        <taxon>Trematoda</taxon>
        <taxon>Digenea</taxon>
        <taxon>Plagiorchiida</taxon>
        <taxon>Echinostomata</taxon>
        <taxon>Echinostomatoidea</taxon>
        <taxon>Echinostomatidae</taxon>
        <taxon>Echinostoma</taxon>
    </lineage>
</organism>
<evidence type="ECO:0000313" key="8">
    <source>
        <dbReference type="WBParaSite" id="ECPE_0000046201-mRNA-1"/>
    </source>
</evidence>
<evidence type="ECO:0000256" key="1">
    <source>
        <dbReference type="ARBA" id="ARBA00005536"/>
    </source>
</evidence>
<evidence type="ECO:0000256" key="5">
    <source>
        <dbReference type="ARBA" id="ARBA00046920"/>
    </source>
</evidence>
<dbReference type="FunFam" id="1.20.1260.60:FF:000002">
    <property type="entry name" value="Vacuolar protein sorting-associated protein IST1"/>
    <property type="match status" value="1"/>
</dbReference>
<comment type="subunit">
    <text evidence="5">Interacts with CHMP1A, CHMP1B, VPS4A and VTA1. Interacts with SPAST, STAMBP, and USP8. May interact with VPS37B. May associate with the ESCRT-I complex. Interacts with MITD1, in competition with VSP4. Interacts with SPART (via MIT domain); leading to the recruitment of SPART to midbodies. Interacts with SPAST.</text>
</comment>
<dbReference type="PANTHER" id="PTHR12161">
    <property type="entry name" value="IST1 FAMILY MEMBER"/>
    <property type="match status" value="1"/>
</dbReference>
<dbReference type="Gene3D" id="1.20.1260.60">
    <property type="entry name" value="Vacuolar protein sorting-associated protein Ist1"/>
    <property type="match status" value="1"/>
</dbReference>
<gene>
    <name evidence="6" type="ORF">ECPE_LOCUS462</name>
</gene>
<evidence type="ECO:0000313" key="6">
    <source>
        <dbReference type="EMBL" id="VDP22963.1"/>
    </source>
</evidence>
<dbReference type="Pfam" id="PF03398">
    <property type="entry name" value="Ist1"/>
    <property type="match status" value="1"/>
</dbReference>
<dbReference type="GO" id="GO:0015031">
    <property type="term" value="P:protein transport"/>
    <property type="evidence" value="ECO:0007669"/>
    <property type="project" value="InterPro"/>
</dbReference>
<protein>
    <recommendedName>
        <fullName evidence="2">IST1 homolog</fullName>
    </recommendedName>
    <alternativeName>
        <fullName evidence="3">Charged multivesicular body protein 8</fullName>
    </alternativeName>
</protein>
<comment type="similarity">
    <text evidence="1">Belongs to the IST1 family.</text>
</comment>